<dbReference type="SMART" id="SM00065">
    <property type="entry name" value="GAF"/>
    <property type="match status" value="1"/>
</dbReference>
<dbReference type="PROSITE" id="PS50112">
    <property type="entry name" value="PAS"/>
    <property type="match status" value="1"/>
</dbReference>
<feature type="region of interest" description="Disordered" evidence="1">
    <location>
        <begin position="1"/>
        <end position="36"/>
    </location>
</feature>
<dbReference type="InterPro" id="IPR029016">
    <property type="entry name" value="GAF-like_dom_sf"/>
</dbReference>
<dbReference type="InterPro" id="IPR052155">
    <property type="entry name" value="Biofilm_reg_signaling"/>
</dbReference>
<dbReference type="AlphaFoldDB" id="A0A0W8FE31"/>
<dbReference type="InterPro" id="IPR003018">
    <property type="entry name" value="GAF"/>
</dbReference>
<protein>
    <recommendedName>
        <fullName evidence="2">PAS domain-containing protein</fullName>
    </recommendedName>
</protein>
<name>A0A0W8FE31_9ZZZZ</name>
<reference evidence="3" key="1">
    <citation type="journal article" date="2015" name="Proc. Natl. Acad. Sci. U.S.A.">
        <title>Networks of energetic and metabolic interactions define dynamics in microbial communities.</title>
        <authorList>
            <person name="Embree M."/>
            <person name="Liu J.K."/>
            <person name="Al-Bassam M.M."/>
            <person name="Zengler K."/>
        </authorList>
    </citation>
    <scope>NUCLEOTIDE SEQUENCE</scope>
</reference>
<dbReference type="Pfam" id="PF01590">
    <property type="entry name" value="GAF"/>
    <property type="match status" value="1"/>
</dbReference>
<dbReference type="InterPro" id="IPR013656">
    <property type="entry name" value="PAS_4"/>
</dbReference>
<evidence type="ECO:0000256" key="1">
    <source>
        <dbReference type="SAM" id="MobiDB-lite"/>
    </source>
</evidence>
<comment type="caution">
    <text evidence="3">The sequence shown here is derived from an EMBL/GenBank/DDBJ whole genome shotgun (WGS) entry which is preliminary data.</text>
</comment>
<dbReference type="InterPro" id="IPR000014">
    <property type="entry name" value="PAS"/>
</dbReference>
<dbReference type="Pfam" id="PF08448">
    <property type="entry name" value="PAS_4"/>
    <property type="match status" value="1"/>
</dbReference>
<dbReference type="EMBL" id="LNQE01001323">
    <property type="protein sequence ID" value="KUG19136.1"/>
    <property type="molecule type" value="Genomic_DNA"/>
</dbReference>
<dbReference type="SMART" id="SM00091">
    <property type="entry name" value="PAS"/>
    <property type="match status" value="2"/>
</dbReference>
<organism evidence="3">
    <name type="scientific">hydrocarbon metagenome</name>
    <dbReference type="NCBI Taxonomy" id="938273"/>
    <lineage>
        <taxon>unclassified sequences</taxon>
        <taxon>metagenomes</taxon>
        <taxon>ecological metagenomes</taxon>
    </lineage>
</organism>
<evidence type="ECO:0000313" key="3">
    <source>
        <dbReference type="EMBL" id="KUG19136.1"/>
    </source>
</evidence>
<dbReference type="InterPro" id="IPR035965">
    <property type="entry name" value="PAS-like_dom_sf"/>
</dbReference>
<sequence>MVNSTTYGNDGKDDLSKGGAAHAARQDESGRTEAGCGAPPVGGGICVADGEGMILFADAALHAIWGYDEPELIGGPVAGLLQSAACAVDAIAAVRSCGRFAGRLQAKRKDGSIFDLYLSAGMLPSRQDQSPSILLSCFDLEERHAADEALRRRQALQRAVSGISSRLITLHDIDTAIEVSLADLGRASGACRVGLVLADDDQTLIGTTHEWCADGTAPLRGMFQQLDRRNLPWWMTKAFCGETVSISMPLPDVPDARQTRMMMKSRGSSFLQIVPLHMGEKIVGWIALDKNSAAEGFCSEDIALLRTAAEIIGGALERKQYQVWLQDAVDLNRVALDSLSDMVFIIDADLRFVLANESFLAWMEELELEKDVIGKKITEAAPLFTEQTGLQYERVIRTGRPLHSENIYSVDGRELTLAIAKLPIHERGRVCKIITVIRDITRQKELEELKIKAYSQIERNMEQFAILADHVRNPLQVIQAVADLVA</sequence>
<dbReference type="Gene3D" id="3.30.450.40">
    <property type="match status" value="1"/>
</dbReference>
<dbReference type="Pfam" id="PF13426">
    <property type="entry name" value="PAS_9"/>
    <property type="match status" value="1"/>
</dbReference>
<dbReference type="SUPFAM" id="SSF55785">
    <property type="entry name" value="PYP-like sensor domain (PAS domain)"/>
    <property type="match status" value="2"/>
</dbReference>
<dbReference type="PANTHER" id="PTHR44757:SF2">
    <property type="entry name" value="BIOFILM ARCHITECTURE MAINTENANCE PROTEIN MBAA"/>
    <property type="match status" value="1"/>
</dbReference>
<gene>
    <name evidence="3" type="ORF">ASZ90_011156</name>
</gene>
<dbReference type="Gene3D" id="3.30.450.20">
    <property type="entry name" value="PAS domain"/>
    <property type="match status" value="2"/>
</dbReference>
<dbReference type="CDD" id="cd00130">
    <property type="entry name" value="PAS"/>
    <property type="match status" value="2"/>
</dbReference>
<accession>A0A0W8FE31</accession>
<dbReference type="NCBIfam" id="TIGR00229">
    <property type="entry name" value="sensory_box"/>
    <property type="match status" value="2"/>
</dbReference>
<dbReference type="SUPFAM" id="SSF55781">
    <property type="entry name" value="GAF domain-like"/>
    <property type="match status" value="1"/>
</dbReference>
<dbReference type="PANTHER" id="PTHR44757">
    <property type="entry name" value="DIGUANYLATE CYCLASE DGCP"/>
    <property type="match status" value="1"/>
</dbReference>
<feature type="domain" description="PAS" evidence="2">
    <location>
        <begin position="45"/>
        <end position="74"/>
    </location>
</feature>
<proteinExistence type="predicted"/>
<evidence type="ECO:0000259" key="2">
    <source>
        <dbReference type="PROSITE" id="PS50112"/>
    </source>
</evidence>